<dbReference type="EMBL" id="JBBWWQ010000013">
    <property type="protein sequence ID" value="KAK8933870.1"/>
    <property type="molecule type" value="Genomic_DNA"/>
</dbReference>
<dbReference type="PANTHER" id="PTHR13068:SF236">
    <property type="entry name" value="OS02G0749800 PROTEIN"/>
    <property type="match status" value="1"/>
</dbReference>
<keyword evidence="5" id="KW-1185">Reference proteome</keyword>
<dbReference type="Proteomes" id="UP001418222">
    <property type="component" value="Unassembled WGS sequence"/>
</dbReference>
<protein>
    <submittedName>
        <fullName evidence="4">Uncharacterized protein</fullName>
    </submittedName>
</protein>
<evidence type="ECO:0000313" key="4">
    <source>
        <dbReference type="EMBL" id="KAK8933870.1"/>
    </source>
</evidence>
<gene>
    <name evidence="4" type="ORF">KSP39_PZI015646</name>
</gene>
<comment type="similarity">
    <text evidence="1">Belongs to the mTERF family.</text>
</comment>
<dbReference type="FunFam" id="1.25.70.10:FF:000001">
    <property type="entry name" value="Mitochondrial transcription termination factor-like"/>
    <property type="match status" value="1"/>
</dbReference>
<keyword evidence="2" id="KW-0806">Transcription termination</keyword>
<reference evidence="4 5" key="1">
    <citation type="journal article" date="2022" name="Nat. Plants">
        <title>Genomes of leafy and leafless Platanthera orchids illuminate the evolution of mycoheterotrophy.</title>
        <authorList>
            <person name="Li M.H."/>
            <person name="Liu K.W."/>
            <person name="Li Z."/>
            <person name="Lu H.C."/>
            <person name="Ye Q.L."/>
            <person name="Zhang D."/>
            <person name="Wang J.Y."/>
            <person name="Li Y.F."/>
            <person name="Zhong Z.M."/>
            <person name="Liu X."/>
            <person name="Yu X."/>
            <person name="Liu D.K."/>
            <person name="Tu X.D."/>
            <person name="Liu B."/>
            <person name="Hao Y."/>
            <person name="Liao X.Y."/>
            <person name="Jiang Y.T."/>
            <person name="Sun W.H."/>
            <person name="Chen J."/>
            <person name="Chen Y.Q."/>
            <person name="Ai Y."/>
            <person name="Zhai J.W."/>
            <person name="Wu S.S."/>
            <person name="Zhou Z."/>
            <person name="Hsiao Y.Y."/>
            <person name="Wu W.L."/>
            <person name="Chen Y.Y."/>
            <person name="Lin Y.F."/>
            <person name="Hsu J.L."/>
            <person name="Li C.Y."/>
            <person name="Wang Z.W."/>
            <person name="Zhao X."/>
            <person name="Zhong W.Y."/>
            <person name="Ma X.K."/>
            <person name="Ma L."/>
            <person name="Huang J."/>
            <person name="Chen G.Z."/>
            <person name="Huang M.Z."/>
            <person name="Huang L."/>
            <person name="Peng D.H."/>
            <person name="Luo Y.B."/>
            <person name="Zou S.Q."/>
            <person name="Chen S.P."/>
            <person name="Lan S."/>
            <person name="Tsai W.C."/>
            <person name="Van de Peer Y."/>
            <person name="Liu Z.J."/>
        </authorList>
    </citation>
    <scope>NUCLEOTIDE SEQUENCE [LARGE SCALE GENOMIC DNA]</scope>
    <source>
        <strain evidence="4">Lor287</strain>
    </source>
</reference>
<dbReference type="PANTHER" id="PTHR13068">
    <property type="entry name" value="CGI-12 PROTEIN-RELATED"/>
    <property type="match status" value="1"/>
</dbReference>
<dbReference type="AlphaFoldDB" id="A0AAP0G1M6"/>
<evidence type="ECO:0000256" key="2">
    <source>
        <dbReference type="ARBA" id="ARBA00022472"/>
    </source>
</evidence>
<sequence>MLLRTMFAVLLRNPFIAGGRRSPGTFLRLLHHELFSKPFTTRPSSPNSDLAASFFKTSCGLSPPAALAAASRINMKTASNAESVLRILQSYGFAKSNIALIAAKLPRIFNYRAEKYIKPKLDLFVAAGFTGNFITNIFSKDPSLFTHSLERKLSPNLLLLMTTLGGDRKAAAASIEGSTWILSLDLKNRMLPNIETLRHHGVAGASIPKLVKWCPRALTQQPDRFRKSVTFMKDMGFDPSKTVFLNGLKVLVGLAPPSWERKLQLYRSLGWSQEETMSAFKKNPWCMINSEEKIRKTMAFFGENLKWEPSRLALQPILFSFSLEKRIVPMYAVFNILSKRGLLGRKISFSTLLRMSESNFSKKYVCKYSDTVPELLDAYKVKLDMAVAVPSNYVL</sequence>
<keyword evidence="2" id="KW-0805">Transcription regulation</keyword>
<organism evidence="4 5">
    <name type="scientific">Platanthera zijinensis</name>
    <dbReference type="NCBI Taxonomy" id="2320716"/>
    <lineage>
        <taxon>Eukaryota</taxon>
        <taxon>Viridiplantae</taxon>
        <taxon>Streptophyta</taxon>
        <taxon>Embryophyta</taxon>
        <taxon>Tracheophyta</taxon>
        <taxon>Spermatophyta</taxon>
        <taxon>Magnoliopsida</taxon>
        <taxon>Liliopsida</taxon>
        <taxon>Asparagales</taxon>
        <taxon>Orchidaceae</taxon>
        <taxon>Orchidoideae</taxon>
        <taxon>Orchideae</taxon>
        <taxon>Orchidinae</taxon>
        <taxon>Platanthera</taxon>
    </lineage>
</organism>
<keyword evidence="3" id="KW-0809">Transit peptide</keyword>
<name>A0AAP0G1M6_9ASPA</name>
<proteinExistence type="inferred from homology"/>
<dbReference type="GO" id="GO:0006353">
    <property type="term" value="P:DNA-templated transcription termination"/>
    <property type="evidence" value="ECO:0007669"/>
    <property type="project" value="UniProtKB-KW"/>
</dbReference>
<keyword evidence="2" id="KW-0804">Transcription</keyword>
<dbReference type="Gene3D" id="1.25.70.10">
    <property type="entry name" value="Transcription termination factor 3, mitochondrial"/>
    <property type="match status" value="1"/>
</dbReference>
<dbReference type="GO" id="GO:0003676">
    <property type="term" value="F:nucleic acid binding"/>
    <property type="evidence" value="ECO:0007669"/>
    <property type="project" value="InterPro"/>
</dbReference>
<dbReference type="SMART" id="SM00733">
    <property type="entry name" value="Mterf"/>
    <property type="match status" value="6"/>
</dbReference>
<evidence type="ECO:0000256" key="3">
    <source>
        <dbReference type="ARBA" id="ARBA00022946"/>
    </source>
</evidence>
<dbReference type="InterPro" id="IPR003690">
    <property type="entry name" value="MTERF"/>
</dbReference>
<comment type="caution">
    <text evidence="4">The sequence shown here is derived from an EMBL/GenBank/DDBJ whole genome shotgun (WGS) entry which is preliminary data.</text>
</comment>
<dbReference type="InterPro" id="IPR038538">
    <property type="entry name" value="MTERF_sf"/>
</dbReference>
<evidence type="ECO:0000256" key="1">
    <source>
        <dbReference type="ARBA" id="ARBA00007692"/>
    </source>
</evidence>
<evidence type="ECO:0000313" key="5">
    <source>
        <dbReference type="Proteomes" id="UP001418222"/>
    </source>
</evidence>
<dbReference type="Pfam" id="PF02536">
    <property type="entry name" value="mTERF"/>
    <property type="match status" value="1"/>
</dbReference>
<accession>A0AAP0G1M6</accession>